<gene>
    <name evidence="14" type="ORF">DUNSADRAFT_8185</name>
</gene>
<dbReference type="InterPro" id="IPR022775">
    <property type="entry name" value="AP_mu_sigma_su"/>
</dbReference>
<evidence type="ECO:0000256" key="12">
    <source>
        <dbReference type="RuleBase" id="RU366053"/>
    </source>
</evidence>
<evidence type="ECO:0000256" key="7">
    <source>
        <dbReference type="ARBA" id="ARBA00022927"/>
    </source>
</evidence>
<evidence type="ECO:0000256" key="4">
    <source>
        <dbReference type="ARBA" id="ARBA00022448"/>
    </source>
</evidence>
<evidence type="ECO:0000256" key="3">
    <source>
        <dbReference type="ARBA" id="ARBA00011775"/>
    </source>
</evidence>
<proteinExistence type="inferred from homology"/>
<evidence type="ECO:0000256" key="2">
    <source>
        <dbReference type="ARBA" id="ARBA00006972"/>
    </source>
</evidence>
<evidence type="ECO:0000259" key="13">
    <source>
        <dbReference type="Pfam" id="PF01217"/>
    </source>
</evidence>
<evidence type="ECO:0000313" key="14">
    <source>
        <dbReference type="EMBL" id="KAF5825598.1"/>
    </source>
</evidence>
<evidence type="ECO:0000256" key="1">
    <source>
        <dbReference type="ARBA" id="ARBA00004255"/>
    </source>
</evidence>
<keyword evidence="8 12" id="KW-0333">Golgi apparatus</keyword>
<evidence type="ECO:0000256" key="10">
    <source>
        <dbReference type="ARBA" id="ARBA00023329"/>
    </source>
</evidence>
<comment type="caution">
    <text evidence="14">The sequence shown here is derived from an EMBL/GenBank/DDBJ whole genome shotgun (WGS) entry which is preliminary data.</text>
</comment>
<protein>
    <recommendedName>
        <fullName evidence="12">Coatomer subunit zeta</fullName>
    </recommendedName>
</protein>
<keyword evidence="4 12" id="KW-0813">Transport</keyword>
<keyword evidence="7 12" id="KW-0653">Protein transport</keyword>
<dbReference type="PANTHER" id="PTHR11043">
    <property type="entry name" value="ZETA-COAT PROTEIN"/>
    <property type="match status" value="1"/>
</dbReference>
<dbReference type="Gene3D" id="3.30.450.60">
    <property type="match status" value="1"/>
</dbReference>
<organism evidence="14 15">
    <name type="scientific">Dunaliella salina</name>
    <name type="common">Green alga</name>
    <name type="synonym">Protococcus salinus</name>
    <dbReference type="NCBI Taxonomy" id="3046"/>
    <lineage>
        <taxon>Eukaryota</taxon>
        <taxon>Viridiplantae</taxon>
        <taxon>Chlorophyta</taxon>
        <taxon>core chlorophytes</taxon>
        <taxon>Chlorophyceae</taxon>
        <taxon>CS clade</taxon>
        <taxon>Chlamydomonadales</taxon>
        <taxon>Dunaliellaceae</taxon>
        <taxon>Dunaliella</taxon>
    </lineage>
</organism>
<dbReference type="CDD" id="cd14829">
    <property type="entry name" value="Zeta-COP"/>
    <property type="match status" value="1"/>
</dbReference>
<dbReference type="InterPro" id="IPR039652">
    <property type="entry name" value="Coatomer_zeta"/>
</dbReference>
<comment type="subcellular location">
    <subcellularLocation>
        <location evidence="12">Cytoplasm</location>
    </subcellularLocation>
    <subcellularLocation>
        <location evidence="1 12">Golgi apparatus membrane</location>
        <topology evidence="1 12">Peripheral membrane protein</topology>
        <orientation evidence="1 12">Cytoplasmic side</orientation>
    </subcellularLocation>
    <subcellularLocation>
        <location evidence="12">Cytoplasmic vesicle</location>
        <location evidence="12">COPI-coated vesicle membrane</location>
        <topology evidence="12">Peripheral membrane protein</topology>
        <orientation evidence="12">Cytoplasmic side</orientation>
    </subcellularLocation>
</comment>
<dbReference type="SUPFAM" id="SSF64356">
    <property type="entry name" value="SNARE-like"/>
    <property type="match status" value="1"/>
</dbReference>
<evidence type="ECO:0000256" key="8">
    <source>
        <dbReference type="ARBA" id="ARBA00023034"/>
    </source>
</evidence>
<dbReference type="EMBL" id="MU072409">
    <property type="protein sequence ID" value="KAF5825598.1"/>
    <property type="molecule type" value="Genomic_DNA"/>
</dbReference>
<comment type="subunit">
    <text evidence="3 12">Oligomeric complex that consists of at least the alpha, beta, beta', gamma, delta, epsilon and zeta subunits.</text>
</comment>
<comment type="function">
    <text evidence="11">The coatomer is a cytosolic protein complex that binds to dilysine motifs and reversibly associates with Golgi non-clathrin-coated vesicles, which further mediate biosynthetic protein transport from the ER, via the Golgi up to the trans Golgi network. Coatomer complex is required for budding from Golgi membranes, and is essential for the retrograde Golgi-to-ER transport of dilysine-tagged proteins. The zeta subunit may be involved in regulating the coat assembly and, hence, the rate of biosynthetic protein transport due to its association-dissociation properties with the coatomer complex.</text>
</comment>
<keyword evidence="9 12" id="KW-0472">Membrane</keyword>
<keyword evidence="10 12" id="KW-0968">Cytoplasmic vesicle</keyword>
<accession>A0ABQ7FSY1</accession>
<evidence type="ECO:0000313" key="15">
    <source>
        <dbReference type="Proteomes" id="UP000815325"/>
    </source>
</evidence>
<reference evidence="14" key="1">
    <citation type="submission" date="2017-08" db="EMBL/GenBank/DDBJ databases">
        <authorList>
            <person name="Polle J.E."/>
            <person name="Barry K."/>
            <person name="Cushman J."/>
            <person name="Schmutz J."/>
            <person name="Tran D."/>
            <person name="Hathwaick L.T."/>
            <person name="Yim W.C."/>
            <person name="Jenkins J."/>
            <person name="Mckie-Krisberg Z.M."/>
            <person name="Prochnik S."/>
            <person name="Lindquist E."/>
            <person name="Dockter R.B."/>
            <person name="Adam C."/>
            <person name="Molina H."/>
            <person name="Bunkerborg J."/>
            <person name="Jin E."/>
            <person name="Buchheim M."/>
            <person name="Magnuson J."/>
        </authorList>
    </citation>
    <scope>NUCLEOTIDE SEQUENCE</scope>
    <source>
        <strain evidence="14">CCAP 19/18</strain>
    </source>
</reference>
<evidence type="ECO:0000256" key="6">
    <source>
        <dbReference type="ARBA" id="ARBA00022892"/>
    </source>
</evidence>
<evidence type="ECO:0000256" key="5">
    <source>
        <dbReference type="ARBA" id="ARBA00022490"/>
    </source>
</evidence>
<name>A0ABQ7FSY1_DUNSA</name>
<evidence type="ECO:0000256" key="11">
    <source>
        <dbReference type="ARBA" id="ARBA00045555"/>
    </source>
</evidence>
<dbReference type="Pfam" id="PF01217">
    <property type="entry name" value="Clat_adaptor_s"/>
    <property type="match status" value="1"/>
</dbReference>
<dbReference type="Proteomes" id="UP000815325">
    <property type="component" value="Unassembled WGS sequence"/>
</dbReference>
<feature type="domain" description="AP complex mu/sigma subunit" evidence="13">
    <location>
        <begin position="8"/>
        <end position="131"/>
    </location>
</feature>
<keyword evidence="15" id="KW-1185">Reference proteome</keyword>
<evidence type="ECO:0000256" key="9">
    <source>
        <dbReference type="ARBA" id="ARBA00023136"/>
    </source>
</evidence>
<dbReference type="InterPro" id="IPR011012">
    <property type="entry name" value="Longin-like_dom_sf"/>
</dbReference>
<keyword evidence="6 12" id="KW-0931">ER-Golgi transport</keyword>
<dbReference type="PANTHER" id="PTHR11043:SF0">
    <property type="entry name" value="COATOMER SUBUNIT ZETA"/>
    <property type="match status" value="1"/>
</dbReference>
<keyword evidence="5 12" id="KW-0963">Cytoplasm</keyword>
<sequence>MDNTLPLVKNLILLDSEGKRIAVKYYSQDWPTLTAQSAFEKSLWNKTTRTNARQEAEIIMVDNYVMVYKYLGDLMFYVTGSQEENELILYSVLQAFYESVSLLLRQQVEKRTVLENLDQVMLAMDEIVDGG</sequence>
<comment type="similarity">
    <text evidence="2 12">Belongs to the adaptor complexes small subunit family.</text>
</comment>